<proteinExistence type="predicted"/>
<reference evidence="2 3" key="1">
    <citation type="submission" date="2018-05" db="EMBL/GenBank/DDBJ databases">
        <title>Streptomyces venezuelae.</title>
        <authorList>
            <person name="Kim W."/>
            <person name="Lee N."/>
            <person name="Cho B.-K."/>
        </authorList>
    </citation>
    <scope>NUCLEOTIDE SEQUENCE [LARGE SCALE GENOMIC DNA]</scope>
    <source>
        <strain evidence="2 3">ATCC 15068</strain>
    </source>
</reference>
<dbReference type="InterPro" id="IPR043917">
    <property type="entry name" value="DUF5753"/>
</dbReference>
<organism evidence="2 3">
    <name type="scientific">Streptomyces venezuelae</name>
    <dbReference type="NCBI Taxonomy" id="54571"/>
    <lineage>
        <taxon>Bacteria</taxon>
        <taxon>Bacillati</taxon>
        <taxon>Actinomycetota</taxon>
        <taxon>Actinomycetes</taxon>
        <taxon>Kitasatosporales</taxon>
        <taxon>Streptomycetaceae</taxon>
        <taxon>Streptomyces</taxon>
    </lineage>
</organism>
<accession>A0A5P2AKY3</accession>
<feature type="domain" description="HTH cro/C1-type" evidence="1">
    <location>
        <begin position="18"/>
        <end position="72"/>
    </location>
</feature>
<sequence>MPPRSSPTARQQRLGSELRKLREQSGMSAQQAAALLGVDRTRIPNIESGRFGISAERVRTLAFNYGCPDAALVDLLADIAQERDRGWWEEHRGLLPPALIDIAELEFHASELQSAVTTHIPGLLQTEEHARAVFDTAVPLLPGPDLEARLALRLRRQEVLDRDRPVLYEAVIHEAALRMQFGGPKVARDQLEHILAYSERDTVTVRVIPFAAGGFPGAGQSFTYVSAPVPQLDTVQLDSSHGSILLDADMQLRRYRGLLDRLRGLALSTTDSHAFIRTIAQDL</sequence>
<evidence type="ECO:0000313" key="3">
    <source>
        <dbReference type="Proteomes" id="UP000324106"/>
    </source>
</evidence>
<protein>
    <submittedName>
        <fullName evidence="2">Transcriptional regulator</fullName>
    </submittedName>
</protein>
<dbReference type="InterPro" id="IPR010982">
    <property type="entry name" value="Lambda_DNA-bd_dom_sf"/>
</dbReference>
<dbReference type="Pfam" id="PF13560">
    <property type="entry name" value="HTH_31"/>
    <property type="match status" value="1"/>
</dbReference>
<dbReference type="CDD" id="cd00093">
    <property type="entry name" value="HTH_XRE"/>
    <property type="match status" value="1"/>
</dbReference>
<dbReference type="Pfam" id="PF19054">
    <property type="entry name" value="DUF5753"/>
    <property type="match status" value="1"/>
</dbReference>
<dbReference type="PROSITE" id="PS50943">
    <property type="entry name" value="HTH_CROC1"/>
    <property type="match status" value="1"/>
</dbReference>
<dbReference type="RefSeq" id="WP_150264672.1">
    <property type="nucleotide sequence ID" value="NZ_CP029194.1"/>
</dbReference>
<dbReference type="SMART" id="SM00530">
    <property type="entry name" value="HTH_XRE"/>
    <property type="match status" value="1"/>
</dbReference>
<dbReference type="EMBL" id="CP029194">
    <property type="protein sequence ID" value="QES18862.1"/>
    <property type="molecule type" value="Genomic_DNA"/>
</dbReference>
<evidence type="ECO:0000313" key="2">
    <source>
        <dbReference type="EMBL" id="QES18862.1"/>
    </source>
</evidence>
<dbReference type="OrthoDB" id="3462393at2"/>
<dbReference type="Gene3D" id="1.10.260.40">
    <property type="entry name" value="lambda repressor-like DNA-binding domains"/>
    <property type="match status" value="1"/>
</dbReference>
<gene>
    <name evidence="2" type="ORF">DEJ46_06980</name>
</gene>
<dbReference type="Proteomes" id="UP000324106">
    <property type="component" value="Chromosome"/>
</dbReference>
<dbReference type="SUPFAM" id="SSF47413">
    <property type="entry name" value="lambda repressor-like DNA-binding domains"/>
    <property type="match status" value="1"/>
</dbReference>
<evidence type="ECO:0000259" key="1">
    <source>
        <dbReference type="PROSITE" id="PS50943"/>
    </source>
</evidence>
<dbReference type="AlphaFoldDB" id="A0A5P2AKY3"/>
<name>A0A5P2AKY3_STRVZ</name>
<dbReference type="InterPro" id="IPR001387">
    <property type="entry name" value="Cro/C1-type_HTH"/>
</dbReference>
<dbReference type="GO" id="GO:0003677">
    <property type="term" value="F:DNA binding"/>
    <property type="evidence" value="ECO:0007669"/>
    <property type="project" value="InterPro"/>
</dbReference>